<dbReference type="AlphaFoldDB" id="A0AAI8VZU0"/>
<name>A0AAI8VZU0_9PEZI</name>
<organism evidence="1 2">
    <name type="scientific">Anthostomella pinea</name>
    <dbReference type="NCBI Taxonomy" id="933095"/>
    <lineage>
        <taxon>Eukaryota</taxon>
        <taxon>Fungi</taxon>
        <taxon>Dikarya</taxon>
        <taxon>Ascomycota</taxon>
        <taxon>Pezizomycotina</taxon>
        <taxon>Sordariomycetes</taxon>
        <taxon>Xylariomycetidae</taxon>
        <taxon>Xylariales</taxon>
        <taxon>Xylariaceae</taxon>
        <taxon>Anthostomella</taxon>
    </lineage>
</organism>
<gene>
    <name evidence="1" type="ORF">KHLLAP_LOCUS14237</name>
</gene>
<keyword evidence="2" id="KW-1185">Reference proteome</keyword>
<protein>
    <submittedName>
        <fullName evidence="1">Uu.00g018880.m01.CDS01</fullName>
    </submittedName>
</protein>
<sequence>MSLRIDDQPPSQVEVGTTLTPPLVVSALDTDMISFLTVILLNMNDNPVDGYQWPGSLNKDSSREAGHEYATFSNIVINEAGYYKLRIQAIIMVPGAAAYDVQVYTNLIHVEESE</sequence>
<reference evidence="1" key="1">
    <citation type="submission" date="2023-10" db="EMBL/GenBank/DDBJ databases">
        <authorList>
            <person name="Hackl T."/>
        </authorList>
    </citation>
    <scope>NUCLEOTIDE SEQUENCE</scope>
</reference>
<dbReference type="Proteomes" id="UP001295740">
    <property type="component" value="Unassembled WGS sequence"/>
</dbReference>
<proteinExistence type="predicted"/>
<evidence type="ECO:0000313" key="1">
    <source>
        <dbReference type="EMBL" id="CAJ2513769.1"/>
    </source>
</evidence>
<accession>A0AAI8VZU0</accession>
<comment type="caution">
    <text evidence="1">The sequence shown here is derived from an EMBL/GenBank/DDBJ whole genome shotgun (WGS) entry which is preliminary data.</text>
</comment>
<dbReference type="EMBL" id="CAUWAG010000020">
    <property type="protein sequence ID" value="CAJ2513769.1"/>
    <property type="molecule type" value="Genomic_DNA"/>
</dbReference>
<evidence type="ECO:0000313" key="2">
    <source>
        <dbReference type="Proteomes" id="UP001295740"/>
    </source>
</evidence>